<feature type="domain" description="Non-reducing end beta-L-arabinofuranosidase-like GH127 middle" evidence="4">
    <location>
        <begin position="555"/>
        <end position="659"/>
    </location>
</feature>
<dbReference type="Pfam" id="PF20736">
    <property type="entry name" value="Glyco_hydro127M"/>
    <property type="match status" value="1"/>
</dbReference>
<name>A0A9D4V9J8_ADICA</name>
<evidence type="ECO:0000259" key="3">
    <source>
        <dbReference type="Pfam" id="PF07944"/>
    </source>
</evidence>
<dbReference type="GO" id="GO:0046373">
    <property type="term" value="P:L-arabinose metabolic process"/>
    <property type="evidence" value="ECO:0007669"/>
    <property type="project" value="InterPro"/>
</dbReference>
<dbReference type="Proteomes" id="UP000886520">
    <property type="component" value="Chromosome 2"/>
</dbReference>
<dbReference type="PANTHER" id="PTHR31151">
    <property type="entry name" value="PROLINE-TRNA LIGASE (DUF1680)"/>
    <property type="match status" value="1"/>
</dbReference>
<evidence type="ECO:0000313" key="6">
    <source>
        <dbReference type="Proteomes" id="UP000886520"/>
    </source>
</evidence>
<feature type="domain" description="Alpha-L-arabinofuranosidase B arabinose-binding" evidence="2">
    <location>
        <begin position="816"/>
        <end position="929"/>
    </location>
</feature>
<dbReference type="SUPFAM" id="SSF110221">
    <property type="entry name" value="AbfB domain"/>
    <property type="match status" value="1"/>
</dbReference>
<comment type="caution">
    <text evidence="5">The sequence shown here is derived from an EMBL/GenBank/DDBJ whole genome shotgun (WGS) entry which is preliminary data.</text>
</comment>
<sequence length="949" mass="106795">MAAAPGVALLFLVILLPRTGRCKECTNTPTSSHTVRHTLLSSVSSGSKFGGSFNSDPHHQNLQALEIPHGHRKAMASSNRETDGYHKRFESLLRQFGKRKLAYREGSQIDEWPQTIIRDSRKVHPIMGASQVEPLGGREDYFELALKEPFLQEVSLHDVVLHDDSTHGRAQQTNLEYLLMLDIDRLVWSFRSTSNLSTPGSPYGGWESPTSELRGHFVGHYLSAAAQIWASTHNETIYDKMTAVVDALFECQQEIGTGYLSAFPSELFDRFEQVRPVWAPYYTIHKIMAGLLDQYTLGRNSKALTMAISMADYFNERVLRVIELYTIERHWQSLNEETGGMNDVLYHLYTLTDNPKYLTLAHLFDKPCFLGLLAVQADSLSGFHANTHIPLVVGAQMRFEITGEKLYKDISSFFMDIVSTSHSYPTGGTSAGEFWTDAMHLGDTLSSTETEESCTTYNMLKISRQLFRWTRQMKYADYYERALTNGVLSIQRGQDAGVMIYMLPMGKGKSKAISYHGWGTKFESFWCCYGTGIESFSKLGDSIYFEETGAATPSLYIIQFVSSSFMWQSVGYILKQRVGDLSSSNTTLHASFEFLEMNDFGTAEGRLATLHIRIPFWMESFSSTTFLNNETLNVTLTSGEFFQVTRTWHVGDKLELFLDVLLRAEKVKDNRDTYKSVYAIFFGPYLLAGLSGGDWDITGVDLQSLPSWVTPVEDTSRRMLFTFSQEKTSGHVGFLTHSDSTLSMGRFSLEGSNEAACSTFRLVDPVAANLVSESCLRASLAQLASVFQGPIIQQWSAEGSITALLGKIVSIELFDQPGNFLVHRDMRKVETMRVNRGYNSNQHFAHLDFAFRVVSGLHFPEKYISFEAVSKPGCYLHAEQDWYQTVGLKCSTLSSDEQFQAGASFLIRKPLASYHSVSFIAKGLNKDYLLSPLMSLKDESYTVFFNITS</sequence>
<organism evidence="5 6">
    <name type="scientific">Adiantum capillus-veneris</name>
    <name type="common">Maidenhair fern</name>
    <dbReference type="NCBI Taxonomy" id="13818"/>
    <lineage>
        <taxon>Eukaryota</taxon>
        <taxon>Viridiplantae</taxon>
        <taxon>Streptophyta</taxon>
        <taxon>Embryophyta</taxon>
        <taxon>Tracheophyta</taxon>
        <taxon>Polypodiopsida</taxon>
        <taxon>Polypodiidae</taxon>
        <taxon>Polypodiales</taxon>
        <taxon>Pteridineae</taxon>
        <taxon>Pteridaceae</taxon>
        <taxon>Vittarioideae</taxon>
        <taxon>Adiantum</taxon>
    </lineage>
</organism>
<keyword evidence="6" id="KW-1185">Reference proteome</keyword>
<dbReference type="InterPro" id="IPR008928">
    <property type="entry name" value="6-hairpin_glycosidase_sf"/>
</dbReference>
<proteinExistence type="predicted"/>
<feature type="signal peptide" evidence="1">
    <location>
        <begin position="1"/>
        <end position="22"/>
    </location>
</feature>
<evidence type="ECO:0000259" key="4">
    <source>
        <dbReference type="Pfam" id="PF20736"/>
    </source>
</evidence>
<keyword evidence="1" id="KW-0732">Signal</keyword>
<feature type="domain" description="Non-reducing end beta-L-arabinofuranosidase-like GH127 catalytic" evidence="3">
    <location>
        <begin position="163"/>
        <end position="541"/>
    </location>
</feature>
<dbReference type="GO" id="GO:0046556">
    <property type="term" value="F:alpha-L-arabinofuranosidase activity"/>
    <property type="evidence" value="ECO:0007669"/>
    <property type="project" value="InterPro"/>
</dbReference>
<dbReference type="InterPro" id="IPR012878">
    <property type="entry name" value="Beta-AFase-like_GH127_cat"/>
</dbReference>
<protein>
    <recommendedName>
        <fullName evidence="7">Alpha-L-arabinofuranosidase B arabinose-binding domain-containing protein</fullName>
    </recommendedName>
</protein>
<evidence type="ECO:0008006" key="7">
    <source>
        <dbReference type="Google" id="ProtNLM"/>
    </source>
</evidence>
<dbReference type="InterPro" id="IPR049046">
    <property type="entry name" value="Beta-AFase-like_GH127_middle"/>
</dbReference>
<feature type="chain" id="PRO_5039374784" description="Alpha-L-arabinofuranosidase B arabinose-binding domain-containing protein" evidence="1">
    <location>
        <begin position="23"/>
        <end position="949"/>
    </location>
</feature>
<dbReference type="AlphaFoldDB" id="A0A9D4V9J8"/>
<dbReference type="OrthoDB" id="5358475at2759"/>
<accession>A0A9D4V9J8</accession>
<dbReference type="InterPro" id="IPR036195">
    <property type="entry name" value="AbfB_ABD_sf"/>
</dbReference>
<evidence type="ECO:0000313" key="5">
    <source>
        <dbReference type="EMBL" id="KAI5082381.1"/>
    </source>
</evidence>
<evidence type="ECO:0000259" key="2">
    <source>
        <dbReference type="Pfam" id="PF05270"/>
    </source>
</evidence>
<evidence type="ECO:0000256" key="1">
    <source>
        <dbReference type="SAM" id="SignalP"/>
    </source>
</evidence>
<dbReference type="Gene3D" id="2.80.10.50">
    <property type="match status" value="1"/>
</dbReference>
<dbReference type="Pfam" id="PF05270">
    <property type="entry name" value="AbfB"/>
    <property type="match status" value="1"/>
</dbReference>
<dbReference type="InterPro" id="IPR007934">
    <property type="entry name" value="AbfB_ABD"/>
</dbReference>
<dbReference type="EMBL" id="JABFUD020000003">
    <property type="protein sequence ID" value="KAI5082381.1"/>
    <property type="molecule type" value="Genomic_DNA"/>
</dbReference>
<dbReference type="Pfam" id="PF07944">
    <property type="entry name" value="Beta-AFase-like_GH127_cat"/>
    <property type="match status" value="1"/>
</dbReference>
<gene>
    <name evidence="5" type="ORF">GOP47_0002124</name>
</gene>
<dbReference type="PANTHER" id="PTHR31151:SF0">
    <property type="entry name" value="PROLINE-TRNA LIGASE (DUF1680)"/>
    <property type="match status" value="1"/>
</dbReference>
<dbReference type="SUPFAM" id="SSF48208">
    <property type="entry name" value="Six-hairpin glycosidases"/>
    <property type="match status" value="1"/>
</dbReference>
<reference evidence="5" key="1">
    <citation type="submission" date="2021-01" db="EMBL/GenBank/DDBJ databases">
        <title>Adiantum capillus-veneris genome.</title>
        <authorList>
            <person name="Fang Y."/>
            <person name="Liao Q."/>
        </authorList>
    </citation>
    <scope>NUCLEOTIDE SEQUENCE</scope>
    <source>
        <strain evidence="5">H3</strain>
        <tissue evidence="5">Leaf</tissue>
    </source>
</reference>